<protein>
    <recommendedName>
        <fullName evidence="2">Gag1-like clamp domain-containing protein</fullName>
    </recommendedName>
</protein>
<evidence type="ECO:0000313" key="3">
    <source>
        <dbReference type="EMBL" id="KAF7830291.1"/>
    </source>
</evidence>
<accession>A0A834U165</accession>
<dbReference type="Proteomes" id="UP000634136">
    <property type="component" value="Unassembled WGS sequence"/>
</dbReference>
<gene>
    <name evidence="3" type="ORF">G2W53_012624</name>
</gene>
<feature type="compositionally biased region" description="Low complexity" evidence="1">
    <location>
        <begin position="46"/>
        <end position="67"/>
    </location>
</feature>
<dbReference type="AlphaFoldDB" id="A0A834U165"/>
<organism evidence="3 4">
    <name type="scientific">Senna tora</name>
    <dbReference type="NCBI Taxonomy" id="362788"/>
    <lineage>
        <taxon>Eukaryota</taxon>
        <taxon>Viridiplantae</taxon>
        <taxon>Streptophyta</taxon>
        <taxon>Embryophyta</taxon>
        <taxon>Tracheophyta</taxon>
        <taxon>Spermatophyta</taxon>
        <taxon>Magnoliopsida</taxon>
        <taxon>eudicotyledons</taxon>
        <taxon>Gunneridae</taxon>
        <taxon>Pentapetalae</taxon>
        <taxon>rosids</taxon>
        <taxon>fabids</taxon>
        <taxon>Fabales</taxon>
        <taxon>Fabaceae</taxon>
        <taxon>Caesalpinioideae</taxon>
        <taxon>Cassia clade</taxon>
        <taxon>Senna</taxon>
    </lineage>
</organism>
<evidence type="ECO:0000256" key="1">
    <source>
        <dbReference type="SAM" id="MobiDB-lite"/>
    </source>
</evidence>
<feature type="region of interest" description="Disordered" evidence="1">
    <location>
        <begin position="20"/>
        <end position="73"/>
    </location>
</feature>
<dbReference type="PANTHER" id="PTHR33373">
    <property type="entry name" value="OS07G0479600 PROTEIN"/>
    <property type="match status" value="1"/>
</dbReference>
<evidence type="ECO:0000259" key="2">
    <source>
        <dbReference type="Pfam" id="PF13259"/>
    </source>
</evidence>
<dbReference type="PANTHER" id="PTHR33373:SF1">
    <property type="entry name" value="DUF4050 DOMAIN-CONTAINING PROTEIN"/>
    <property type="match status" value="1"/>
</dbReference>
<dbReference type="OrthoDB" id="1896025at2759"/>
<dbReference type="InterPro" id="IPR025124">
    <property type="entry name" value="Gag1-like_clamp"/>
</dbReference>
<reference evidence="3" key="1">
    <citation type="submission" date="2020-09" db="EMBL/GenBank/DDBJ databases">
        <title>Genome-Enabled Discovery of Anthraquinone Biosynthesis in Senna tora.</title>
        <authorList>
            <person name="Kang S.-H."/>
            <person name="Pandey R.P."/>
            <person name="Lee C.-M."/>
            <person name="Sim J.-S."/>
            <person name="Jeong J.-T."/>
            <person name="Choi B.-S."/>
            <person name="Jung M."/>
            <person name="Ginzburg D."/>
            <person name="Zhao K."/>
            <person name="Won S.Y."/>
            <person name="Oh T.-J."/>
            <person name="Yu Y."/>
            <person name="Kim N.-H."/>
            <person name="Lee O.R."/>
            <person name="Lee T.-H."/>
            <person name="Bashyal P."/>
            <person name="Kim T.-S."/>
            <person name="Lee W.-H."/>
            <person name="Kawkins C."/>
            <person name="Kim C.-K."/>
            <person name="Kim J.S."/>
            <person name="Ahn B.O."/>
            <person name="Rhee S.Y."/>
            <person name="Sohng J.K."/>
        </authorList>
    </citation>
    <scope>NUCLEOTIDE SEQUENCE</scope>
    <source>
        <tissue evidence="3">Leaf</tissue>
    </source>
</reference>
<evidence type="ECO:0000313" key="4">
    <source>
        <dbReference type="Proteomes" id="UP000634136"/>
    </source>
</evidence>
<comment type="caution">
    <text evidence="3">The sequence shown here is derived from an EMBL/GenBank/DDBJ whole genome shotgun (WGS) entry which is preliminary data.</text>
</comment>
<dbReference type="Pfam" id="PF13259">
    <property type="entry name" value="clamp_Gag1-like"/>
    <property type="match status" value="2"/>
</dbReference>
<keyword evidence="4" id="KW-1185">Reference proteome</keyword>
<name>A0A834U165_9FABA</name>
<proteinExistence type="predicted"/>
<feature type="domain" description="Gag1-like clamp" evidence="2">
    <location>
        <begin position="110"/>
        <end position="147"/>
    </location>
</feature>
<sequence length="147" mass="16603">MLVVEPTLQQSRGCFGCFTKPPGQTVKEDKRSEHLLSSSTIEMDQSAAQSQKSISSSSIGTSNKPSNPQIDHPEFVNHGLILWNQTRLQWVENKVSERQTQVREPIISEDDTYESLLGSNKPFSHPIPLGEMIDFLVDIWEEEGLYD</sequence>
<dbReference type="EMBL" id="JAAIUW010000005">
    <property type="protein sequence ID" value="KAF7830291.1"/>
    <property type="molecule type" value="Genomic_DNA"/>
</dbReference>
<feature type="domain" description="Gag1-like clamp" evidence="2">
    <location>
        <begin position="39"/>
        <end position="105"/>
    </location>
</feature>